<gene>
    <name evidence="1" type="ORF">PM001_LOCUS4472</name>
</gene>
<dbReference type="EMBL" id="CAKLBY020000038">
    <property type="protein sequence ID" value="CAK7911974.1"/>
    <property type="molecule type" value="Genomic_DNA"/>
</dbReference>
<evidence type="ECO:0000313" key="1">
    <source>
        <dbReference type="EMBL" id="CAK7911974.1"/>
    </source>
</evidence>
<dbReference type="Proteomes" id="UP001162060">
    <property type="component" value="Unassembled WGS sequence"/>
</dbReference>
<accession>A0AAV1TD13</accession>
<comment type="caution">
    <text evidence="1">The sequence shown here is derived from an EMBL/GenBank/DDBJ whole genome shotgun (WGS) entry which is preliminary data.</text>
</comment>
<protein>
    <submittedName>
        <fullName evidence="1">Uncharacterized protein</fullName>
    </submittedName>
</protein>
<sequence>MFADAHELLLYQQTLWSEICSGTTTPTTTDETLTTGWSGQSKALMPPSVVGHLMAKMMHRKKHGQVLALART</sequence>
<dbReference type="AlphaFoldDB" id="A0AAV1TD13"/>
<organism evidence="1 2">
    <name type="scientific">Peronospora matthiolae</name>
    <dbReference type="NCBI Taxonomy" id="2874970"/>
    <lineage>
        <taxon>Eukaryota</taxon>
        <taxon>Sar</taxon>
        <taxon>Stramenopiles</taxon>
        <taxon>Oomycota</taxon>
        <taxon>Peronosporomycetes</taxon>
        <taxon>Peronosporales</taxon>
        <taxon>Peronosporaceae</taxon>
        <taxon>Peronospora</taxon>
    </lineage>
</organism>
<proteinExistence type="predicted"/>
<evidence type="ECO:0000313" key="2">
    <source>
        <dbReference type="Proteomes" id="UP001162060"/>
    </source>
</evidence>
<reference evidence="1" key="1">
    <citation type="submission" date="2024-01" db="EMBL/GenBank/DDBJ databases">
        <authorList>
            <person name="Webb A."/>
        </authorList>
    </citation>
    <scope>NUCLEOTIDE SEQUENCE</scope>
    <source>
        <strain evidence="1">Pm1</strain>
    </source>
</reference>
<name>A0AAV1TD13_9STRA</name>